<evidence type="ECO:0000313" key="2">
    <source>
        <dbReference type="Proteomes" id="UP000198373"/>
    </source>
</evidence>
<dbReference type="EMBL" id="FZOO01000011">
    <property type="protein sequence ID" value="SNS96256.1"/>
    <property type="molecule type" value="Genomic_DNA"/>
</dbReference>
<dbReference type="Proteomes" id="UP000198373">
    <property type="component" value="Unassembled WGS sequence"/>
</dbReference>
<accession>A0A239IR48</accession>
<name>A0A239IR48_9ACTN</name>
<organism evidence="1 2">
    <name type="scientific">Geodermatophilus pulveris</name>
    <dbReference type="NCBI Taxonomy" id="1564159"/>
    <lineage>
        <taxon>Bacteria</taxon>
        <taxon>Bacillati</taxon>
        <taxon>Actinomycetota</taxon>
        <taxon>Actinomycetes</taxon>
        <taxon>Geodermatophilales</taxon>
        <taxon>Geodermatophilaceae</taxon>
        <taxon>Geodermatophilus</taxon>
    </lineage>
</organism>
<gene>
    <name evidence="1" type="ORF">SAMN06893096_111125</name>
</gene>
<protein>
    <submittedName>
        <fullName evidence="1">Uncharacterized protein</fullName>
    </submittedName>
</protein>
<reference evidence="2" key="1">
    <citation type="submission" date="2017-06" db="EMBL/GenBank/DDBJ databases">
        <authorList>
            <person name="Varghese N."/>
            <person name="Submissions S."/>
        </authorList>
    </citation>
    <scope>NUCLEOTIDE SEQUENCE [LARGE SCALE GENOMIC DNA]</scope>
    <source>
        <strain evidence="2">DSM 46839</strain>
    </source>
</reference>
<sequence>MPAGGLFVHPAGRDLTVELGGPLHTVHLHLRGDALQDAGDGDRRV</sequence>
<keyword evidence="2" id="KW-1185">Reference proteome</keyword>
<proteinExistence type="predicted"/>
<dbReference type="AlphaFoldDB" id="A0A239IR48"/>
<evidence type="ECO:0000313" key="1">
    <source>
        <dbReference type="EMBL" id="SNS96256.1"/>
    </source>
</evidence>